<protein>
    <submittedName>
        <fullName evidence="2">Uncharacterized protein</fullName>
    </submittedName>
</protein>
<proteinExistence type="predicted"/>
<keyword evidence="3" id="KW-1185">Reference proteome</keyword>
<accession>A0A1X6NWZ8</accession>
<dbReference type="AlphaFoldDB" id="A0A1X6NWZ8"/>
<evidence type="ECO:0000313" key="3">
    <source>
        <dbReference type="Proteomes" id="UP000218209"/>
    </source>
</evidence>
<evidence type="ECO:0000256" key="1">
    <source>
        <dbReference type="SAM" id="MobiDB-lite"/>
    </source>
</evidence>
<feature type="region of interest" description="Disordered" evidence="1">
    <location>
        <begin position="337"/>
        <end position="372"/>
    </location>
</feature>
<name>A0A1X6NWZ8_PORUM</name>
<evidence type="ECO:0000313" key="2">
    <source>
        <dbReference type="EMBL" id="OSX73092.1"/>
    </source>
</evidence>
<feature type="region of interest" description="Disordered" evidence="1">
    <location>
        <begin position="46"/>
        <end position="70"/>
    </location>
</feature>
<dbReference type="Proteomes" id="UP000218209">
    <property type="component" value="Unassembled WGS sequence"/>
</dbReference>
<sequence>MRAILIEKSKKMSVALWRFLFRNAALQGLHPPIRLGSGTDAAALEVLSPPGDDATGEGSSTAANEPAGASALRVDAAPSSRQLRARVSLVAVLLDFETVEHDGAFEAMALEFGGIKEDYNGRAIGCRVHLYHLLLKKCGNDWKEPFYRAVLALQHSPPLGSSAAVREALEVLADRANGAGEMQKSELIKWMLNNDSALRAAFPLSAGALKRNEIMAAGESTSAADSLNRQTQLEVKERDTRTLLGVIKTLMKFDSAVMSEVLPSGPTFSVGGAFERARLVRSLALRKPSFLPTGGAPPKSSPCEKGNASRTANGVVAAAASRKAAVVAGSAFLANGSSSPSAAANGGGAPASAATPSVPASSAPLLHVSQPS</sequence>
<gene>
    <name evidence="2" type="ORF">BU14_0378s0002</name>
</gene>
<organism evidence="2 3">
    <name type="scientific">Porphyra umbilicalis</name>
    <name type="common">Purple laver</name>
    <name type="synonym">Red alga</name>
    <dbReference type="NCBI Taxonomy" id="2786"/>
    <lineage>
        <taxon>Eukaryota</taxon>
        <taxon>Rhodophyta</taxon>
        <taxon>Bangiophyceae</taxon>
        <taxon>Bangiales</taxon>
        <taxon>Bangiaceae</taxon>
        <taxon>Porphyra</taxon>
    </lineage>
</organism>
<feature type="compositionally biased region" description="Low complexity" evidence="1">
    <location>
        <begin position="337"/>
        <end position="364"/>
    </location>
</feature>
<reference evidence="2 3" key="1">
    <citation type="submission" date="2017-03" db="EMBL/GenBank/DDBJ databases">
        <title>WGS assembly of Porphyra umbilicalis.</title>
        <authorList>
            <person name="Brawley S.H."/>
            <person name="Blouin N.A."/>
            <person name="Ficko-Blean E."/>
            <person name="Wheeler G.L."/>
            <person name="Lohr M."/>
            <person name="Goodson H.V."/>
            <person name="Jenkins J.W."/>
            <person name="Blaby-Haas C.E."/>
            <person name="Helliwell K.E."/>
            <person name="Chan C."/>
            <person name="Marriage T."/>
            <person name="Bhattacharya D."/>
            <person name="Klein A.S."/>
            <person name="Badis Y."/>
            <person name="Brodie J."/>
            <person name="Cao Y."/>
            <person name="Collen J."/>
            <person name="Dittami S.M."/>
            <person name="Gachon C.M."/>
            <person name="Green B.R."/>
            <person name="Karpowicz S."/>
            <person name="Kim J.W."/>
            <person name="Kudahl U."/>
            <person name="Lin S."/>
            <person name="Michel G."/>
            <person name="Mittag M."/>
            <person name="Olson B.J."/>
            <person name="Pangilinan J."/>
            <person name="Peng Y."/>
            <person name="Qiu H."/>
            <person name="Shu S."/>
            <person name="Singer J.T."/>
            <person name="Smith A.G."/>
            <person name="Sprecher B.N."/>
            <person name="Wagner V."/>
            <person name="Wang W."/>
            <person name="Wang Z.-Y."/>
            <person name="Yan J."/>
            <person name="Yarish C."/>
            <person name="Zoeuner-Riek S."/>
            <person name="Zhuang Y."/>
            <person name="Zou Y."/>
            <person name="Lindquist E.A."/>
            <person name="Grimwood J."/>
            <person name="Barry K."/>
            <person name="Rokhsar D.S."/>
            <person name="Schmutz J."/>
            <person name="Stiller J.W."/>
            <person name="Grossman A.R."/>
            <person name="Prochnik S.E."/>
        </authorList>
    </citation>
    <scope>NUCLEOTIDE SEQUENCE [LARGE SCALE GENOMIC DNA]</scope>
    <source>
        <strain evidence="2">4086291</strain>
    </source>
</reference>
<dbReference type="EMBL" id="KV919019">
    <property type="protein sequence ID" value="OSX73092.1"/>
    <property type="molecule type" value="Genomic_DNA"/>
</dbReference>